<comment type="caution">
    <text evidence="9">Lacks conserved residue(s) required for the propagation of feature annotation.</text>
</comment>
<organism evidence="11 12">
    <name type="scientific">Gracilibacillus halophilus YIM-C55.5</name>
    <dbReference type="NCBI Taxonomy" id="1308866"/>
    <lineage>
        <taxon>Bacteria</taxon>
        <taxon>Bacillati</taxon>
        <taxon>Bacillota</taxon>
        <taxon>Bacilli</taxon>
        <taxon>Bacillales</taxon>
        <taxon>Bacillaceae</taxon>
        <taxon>Gracilibacillus</taxon>
    </lineage>
</organism>
<feature type="binding site" evidence="9">
    <location>
        <position position="25"/>
    </location>
    <ligand>
        <name>3-phosphoshikimate</name>
        <dbReference type="ChEBI" id="CHEBI:145989"/>
    </ligand>
</feature>
<dbReference type="PROSITE" id="PS00104">
    <property type="entry name" value="EPSP_SYNTHASE_1"/>
    <property type="match status" value="1"/>
</dbReference>
<comment type="catalytic activity">
    <reaction evidence="8">
        <text>3-phosphoshikimate + phosphoenolpyruvate = 5-O-(1-carboxyvinyl)-3-phosphoshikimate + phosphate</text>
        <dbReference type="Rhea" id="RHEA:21256"/>
        <dbReference type="ChEBI" id="CHEBI:43474"/>
        <dbReference type="ChEBI" id="CHEBI:57701"/>
        <dbReference type="ChEBI" id="CHEBI:58702"/>
        <dbReference type="ChEBI" id="CHEBI:145989"/>
        <dbReference type="EC" id="2.5.1.19"/>
    </reaction>
    <physiologicalReaction direction="left-to-right" evidence="8">
        <dbReference type="Rhea" id="RHEA:21257"/>
    </physiologicalReaction>
</comment>
<evidence type="ECO:0000256" key="4">
    <source>
        <dbReference type="ARBA" id="ARBA00022490"/>
    </source>
</evidence>
<feature type="binding site" evidence="9">
    <location>
        <position position="29"/>
    </location>
    <ligand>
        <name>3-phosphoshikimate</name>
        <dbReference type="ChEBI" id="CHEBI:145989"/>
    </ligand>
</feature>
<dbReference type="RefSeq" id="WP_003466137.1">
    <property type="nucleotide sequence ID" value="NZ_APML01000019.1"/>
</dbReference>
<dbReference type="PIRSF" id="PIRSF000505">
    <property type="entry name" value="EPSPS"/>
    <property type="match status" value="1"/>
</dbReference>
<evidence type="ECO:0000256" key="5">
    <source>
        <dbReference type="ARBA" id="ARBA00022605"/>
    </source>
</evidence>
<dbReference type="InterPro" id="IPR013792">
    <property type="entry name" value="RNA3'P_cycl/enolpyr_Trfase_a/b"/>
</dbReference>
<feature type="binding site" evidence="9">
    <location>
        <position position="24"/>
    </location>
    <ligand>
        <name>phosphoenolpyruvate</name>
        <dbReference type="ChEBI" id="CHEBI:58702"/>
    </ligand>
</feature>
<proteinExistence type="inferred from homology"/>
<reference evidence="11 12" key="1">
    <citation type="submission" date="2013-03" db="EMBL/GenBank/DDBJ databases">
        <title>Draft genome sequence of Gracibacillus halophilus YIM-C55.5, a moderately halophilic and thermophilic organism from the Xiaochaidamu salt lake.</title>
        <authorList>
            <person name="Sugumar T."/>
            <person name="Polireddy D.R."/>
            <person name="Antony A."/>
            <person name="Madhava Y.R."/>
            <person name="Sivakumar N."/>
        </authorList>
    </citation>
    <scope>NUCLEOTIDE SEQUENCE [LARGE SCALE GENOMIC DNA]</scope>
    <source>
        <strain evidence="11 12">YIM-C55.5</strain>
    </source>
</reference>
<sequence>MVSKKRLHFQDQSLSGTISVPGDKSISHRAVMFASLAEGKATITNFLAGEDCLSTIAAFQKMGVTIERFDDTVVVESNGIQSLQEPSEPIDLGNSGTTARLLMGILAGLPYHFSLYGDASLSKRPMDRIIVPLHQMGAKIDGRDNGRLLPISIRGGQLQPINYHPPVKSAQVKSGVLLAGLLAKGSTSVTETTKTRDHTENMLQAFGARLQTNDNQVTIEGEQSLKACDIEVPGDISSAAFFLVAAAITPNSSVTIQDVGLNPTRTGIVEVLQQMKVDIQVNHQRTVGGEPIGDITVNASSIQGTTIDGDIIPRIIDEIPIIALLATQAKGETVIKDAEELRYKETDRIESVVNTLQQFGAHIEGTHDGMIIKGESQLHGCDVHSYGDHRIGMMIAIASLLVEDEVILRDQDCIAVSYPQFFDDLQKLLS</sequence>
<dbReference type="Gene3D" id="3.65.10.10">
    <property type="entry name" value="Enolpyruvate transferase domain"/>
    <property type="match status" value="2"/>
</dbReference>
<feature type="binding site" evidence="9">
    <location>
        <position position="390"/>
    </location>
    <ligand>
        <name>phosphoenolpyruvate</name>
        <dbReference type="ChEBI" id="CHEBI:58702"/>
    </ligand>
</feature>
<dbReference type="GO" id="GO:0008652">
    <property type="term" value="P:amino acid biosynthetic process"/>
    <property type="evidence" value="ECO:0007669"/>
    <property type="project" value="UniProtKB-KW"/>
</dbReference>
<evidence type="ECO:0000256" key="7">
    <source>
        <dbReference type="ARBA" id="ARBA00023141"/>
    </source>
</evidence>
<evidence type="ECO:0000256" key="6">
    <source>
        <dbReference type="ARBA" id="ARBA00022679"/>
    </source>
</evidence>
<dbReference type="UniPathway" id="UPA00053">
    <property type="reaction ID" value="UER00089"/>
</dbReference>
<dbReference type="CDD" id="cd01556">
    <property type="entry name" value="EPSP_synthase"/>
    <property type="match status" value="1"/>
</dbReference>
<dbReference type="Pfam" id="PF00275">
    <property type="entry name" value="EPSP_synthase"/>
    <property type="match status" value="1"/>
</dbReference>
<comment type="caution">
    <text evidence="11">The sequence shown here is derived from an EMBL/GenBank/DDBJ whole genome shotgun (WGS) entry which is preliminary data.</text>
</comment>
<keyword evidence="4 9" id="KW-0963">Cytoplasm</keyword>
<dbReference type="HAMAP" id="MF_00210">
    <property type="entry name" value="EPSP_synth"/>
    <property type="match status" value="1"/>
</dbReference>
<evidence type="ECO:0000256" key="8">
    <source>
        <dbReference type="ARBA" id="ARBA00044633"/>
    </source>
</evidence>
<evidence type="ECO:0000256" key="9">
    <source>
        <dbReference type="HAMAP-Rule" id="MF_00210"/>
    </source>
</evidence>
<feature type="binding site" evidence="9">
    <location>
        <position position="348"/>
    </location>
    <ligand>
        <name>phosphoenolpyruvate</name>
        <dbReference type="ChEBI" id="CHEBI:58702"/>
    </ligand>
</feature>
<dbReference type="PROSITE" id="PS00885">
    <property type="entry name" value="EPSP_SYNTHASE_2"/>
    <property type="match status" value="1"/>
</dbReference>
<dbReference type="eggNOG" id="COG0128">
    <property type="taxonomic scope" value="Bacteria"/>
</dbReference>
<dbReference type="GO" id="GO:0009423">
    <property type="term" value="P:chorismate biosynthetic process"/>
    <property type="evidence" value="ECO:0007669"/>
    <property type="project" value="UniProtKB-UniRule"/>
</dbReference>
<feature type="binding site" evidence="9">
    <location>
        <position position="171"/>
    </location>
    <ligand>
        <name>phosphoenolpyruvate</name>
        <dbReference type="ChEBI" id="CHEBI:58702"/>
    </ligand>
</feature>
<feature type="binding site" evidence="9">
    <location>
        <position position="96"/>
    </location>
    <ligand>
        <name>phosphoenolpyruvate</name>
        <dbReference type="ChEBI" id="CHEBI:58702"/>
    </ligand>
</feature>
<dbReference type="OrthoDB" id="9809920at2"/>
<feature type="binding site" evidence="9">
    <location>
        <position position="169"/>
    </location>
    <ligand>
        <name>3-phosphoshikimate</name>
        <dbReference type="ChEBI" id="CHEBI:145989"/>
    </ligand>
</feature>
<dbReference type="STRING" id="1308866.J416_04943"/>
<dbReference type="GO" id="GO:0003866">
    <property type="term" value="F:3-phosphoshikimate 1-carboxyvinyltransferase activity"/>
    <property type="evidence" value="ECO:0007669"/>
    <property type="project" value="UniProtKB-UniRule"/>
</dbReference>
<dbReference type="InterPro" id="IPR001986">
    <property type="entry name" value="Enolpyruvate_Tfrase_dom"/>
</dbReference>
<name>N4WAJ7_9BACI</name>
<comment type="similarity">
    <text evidence="3 9">Belongs to the EPSP synthase family.</text>
</comment>
<keyword evidence="6 9" id="KW-0808">Transferase</keyword>
<keyword evidence="5 9" id="KW-0028">Amino-acid biosynthesis</keyword>
<dbReference type="NCBIfam" id="TIGR01356">
    <property type="entry name" value="aroA"/>
    <property type="match status" value="1"/>
</dbReference>
<feature type="domain" description="Enolpyruvate transferase" evidence="10">
    <location>
        <begin position="12"/>
        <end position="425"/>
    </location>
</feature>
<feature type="binding site" evidence="9">
    <location>
        <position position="344"/>
    </location>
    <ligand>
        <name>3-phosphoshikimate</name>
        <dbReference type="ChEBI" id="CHEBI:145989"/>
    </ligand>
</feature>
<dbReference type="Proteomes" id="UP000012283">
    <property type="component" value="Unassembled WGS sequence"/>
</dbReference>
<feature type="binding site" evidence="9">
    <location>
        <position position="317"/>
    </location>
    <ligand>
        <name>3-phosphoshikimate</name>
        <dbReference type="ChEBI" id="CHEBI:145989"/>
    </ligand>
</feature>
<evidence type="ECO:0000313" key="12">
    <source>
        <dbReference type="Proteomes" id="UP000012283"/>
    </source>
</evidence>
<feature type="active site" description="Proton acceptor" evidence="9">
    <location>
        <position position="317"/>
    </location>
</feature>
<dbReference type="InterPro" id="IPR036968">
    <property type="entry name" value="Enolpyruvate_Tfrase_sf"/>
</dbReference>
<dbReference type="PATRIC" id="fig|1308866.3.peg.999"/>
<dbReference type="GO" id="GO:0009073">
    <property type="term" value="P:aromatic amino acid family biosynthetic process"/>
    <property type="evidence" value="ECO:0007669"/>
    <property type="project" value="UniProtKB-KW"/>
</dbReference>
<accession>N4WAJ7</accession>
<dbReference type="EMBL" id="APML01000019">
    <property type="protein sequence ID" value="ENH97333.1"/>
    <property type="molecule type" value="Genomic_DNA"/>
</dbReference>
<dbReference type="PANTHER" id="PTHR21090:SF5">
    <property type="entry name" value="PENTAFUNCTIONAL AROM POLYPEPTIDE"/>
    <property type="match status" value="1"/>
</dbReference>
<evidence type="ECO:0000256" key="2">
    <source>
        <dbReference type="ARBA" id="ARBA00004811"/>
    </source>
</evidence>
<feature type="binding site" evidence="9">
    <location>
        <position position="171"/>
    </location>
    <ligand>
        <name>3-phosphoshikimate</name>
        <dbReference type="ChEBI" id="CHEBI:145989"/>
    </ligand>
</feature>
<dbReference type="SUPFAM" id="SSF55205">
    <property type="entry name" value="EPT/RTPC-like"/>
    <property type="match status" value="1"/>
</dbReference>
<feature type="binding site" evidence="9">
    <location>
        <position position="124"/>
    </location>
    <ligand>
        <name>phosphoenolpyruvate</name>
        <dbReference type="ChEBI" id="CHEBI:58702"/>
    </ligand>
</feature>
<keyword evidence="7 9" id="KW-0057">Aromatic amino acid biosynthesis</keyword>
<evidence type="ECO:0000256" key="1">
    <source>
        <dbReference type="ARBA" id="ARBA00002174"/>
    </source>
</evidence>
<evidence type="ECO:0000256" key="3">
    <source>
        <dbReference type="ARBA" id="ARBA00009948"/>
    </source>
</evidence>
<evidence type="ECO:0000313" key="11">
    <source>
        <dbReference type="EMBL" id="ENH97333.1"/>
    </source>
</evidence>
<comment type="pathway">
    <text evidence="2 9">Metabolic intermediate biosynthesis; chorismate biosynthesis; chorismate from D-erythrose 4-phosphate and phosphoenolpyruvate: step 6/7.</text>
</comment>
<dbReference type="FunFam" id="3.65.10.10:FF:000006">
    <property type="entry name" value="3-phosphoshikimate 1-carboxyvinyltransferase"/>
    <property type="match status" value="1"/>
</dbReference>
<comment type="subunit">
    <text evidence="9">Monomer.</text>
</comment>
<feature type="binding site" evidence="9">
    <location>
        <position position="24"/>
    </location>
    <ligand>
        <name>3-phosphoshikimate</name>
        <dbReference type="ChEBI" id="CHEBI:145989"/>
    </ligand>
</feature>
<dbReference type="InterPro" id="IPR006264">
    <property type="entry name" value="EPSP_synthase"/>
</dbReference>
<dbReference type="InterPro" id="IPR023193">
    <property type="entry name" value="EPSP_synthase_CS"/>
</dbReference>
<gene>
    <name evidence="9" type="primary">aroA</name>
    <name evidence="11" type="ORF">J416_04943</name>
</gene>
<dbReference type="AlphaFoldDB" id="N4WAJ7"/>
<comment type="function">
    <text evidence="1 9">Catalyzes the transfer of the enolpyruvyl moiety of phosphoenolpyruvate (PEP) to the 5-hydroxyl of shikimate-3-phosphate (S3P) to produce enolpyruvyl shikimate-3-phosphate and inorganic phosphate.</text>
</comment>
<dbReference type="GO" id="GO:0005737">
    <property type="term" value="C:cytoplasm"/>
    <property type="evidence" value="ECO:0007669"/>
    <property type="project" value="UniProtKB-SubCell"/>
</dbReference>
<comment type="subcellular location">
    <subcellularLocation>
        <location evidence="9">Cytoplasm</location>
    </subcellularLocation>
</comment>
<dbReference type="EC" id="2.5.1.19" evidence="9"/>
<protein>
    <recommendedName>
        <fullName evidence="9">3-phosphoshikimate 1-carboxyvinyltransferase</fullName>
        <ecNumber evidence="9">2.5.1.19</ecNumber>
    </recommendedName>
    <alternativeName>
        <fullName evidence="9">5-enolpyruvylshikimate-3-phosphate synthase</fullName>
        <shortName evidence="9">EPSP synthase</shortName>
        <shortName evidence="9">EPSPS</shortName>
    </alternativeName>
</protein>
<dbReference type="FunFam" id="3.65.10.10:FF:000005">
    <property type="entry name" value="3-phosphoshikimate 1-carboxyvinyltransferase"/>
    <property type="match status" value="1"/>
</dbReference>
<evidence type="ECO:0000259" key="10">
    <source>
        <dbReference type="Pfam" id="PF00275"/>
    </source>
</evidence>
<keyword evidence="12" id="KW-1185">Reference proteome</keyword>
<dbReference type="PANTHER" id="PTHR21090">
    <property type="entry name" value="AROM/DEHYDROQUINATE SYNTHASE"/>
    <property type="match status" value="1"/>
</dbReference>